<reference evidence="9 10" key="1">
    <citation type="journal article" date="2024" name="Int. J. Syst. Evol. Microbiol.">
        <title>Virgibacillus tibetensis sp. nov., isolated from salt lake on the Tibetan Plateau of China.</title>
        <authorList>
            <person name="Phurbu D."/>
            <person name="Liu Z.-X."/>
            <person name="Wang R."/>
            <person name="Zheng Y.-Y."/>
            <person name="Liu H.-C."/>
            <person name="Zhou Y.-G."/>
            <person name="Yu Y.-J."/>
            <person name="Li A.-H."/>
        </authorList>
    </citation>
    <scope>NUCLEOTIDE SEQUENCE [LARGE SCALE GENOMIC DNA]</scope>
    <source>
        <strain evidence="9 10">C22-A2</strain>
    </source>
</reference>
<feature type="transmembrane region" description="Helical" evidence="8">
    <location>
        <begin position="402"/>
        <end position="425"/>
    </location>
</feature>
<feature type="transmembrane region" description="Helical" evidence="8">
    <location>
        <begin position="260"/>
        <end position="283"/>
    </location>
</feature>
<organism evidence="9 10">
    <name type="scientific">Virgibacillus tibetensis</name>
    <dbReference type="NCBI Taxonomy" id="3042313"/>
    <lineage>
        <taxon>Bacteria</taxon>
        <taxon>Bacillati</taxon>
        <taxon>Bacillota</taxon>
        <taxon>Bacilli</taxon>
        <taxon>Bacillales</taxon>
        <taxon>Bacillaceae</taxon>
        <taxon>Virgibacillus</taxon>
    </lineage>
</organism>
<feature type="transmembrane region" description="Helical" evidence="8">
    <location>
        <begin position="317"/>
        <end position="335"/>
    </location>
</feature>
<evidence type="ECO:0000256" key="8">
    <source>
        <dbReference type="SAM" id="Phobius"/>
    </source>
</evidence>
<evidence type="ECO:0000256" key="4">
    <source>
        <dbReference type="ARBA" id="ARBA00022475"/>
    </source>
</evidence>
<keyword evidence="6 8" id="KW-1133">Transmembrane helix</keyword>
<keyword evidence="4" id="KW-1003">Cell membrane</keyword>
<accession>A0ABU6KCG4</accession>
<evidence type="ECO:0000313" key="10">
    <source>
        <dbReference type="Proteomes" id="UP001335737"/>
    </source>
</evidence>
<evidence type="ECO:0000256" key="1">
    <source>
        <dbReference type="ARBA" id="ARBA00004651"/>
    </source>
</evidence>
<sequence>MKKVTRVFYISATVAVLFIIWGVIPSSVLPNGNLDNITTIIQTYLVDTFGWFYLLSATGFLLFAIYLIFSKYGNIKLGKPGDKPEYNYLTWFAMLFSAGMGIGLVFWGAAEPLSHFHNPPYGEVGTNDAAKTAMQYSIFHWGLHPWAIYATVALALAYFKFRRQSPGVVSSILEPLFGDHMKGAWGTLIDFIVVFATIFGVATSLGFGAIQISGGLAFITNLEQSVLLQLIIIGIVTILYMISAMTGLNRGIKYLSNVNVILAIMLMLFLLFLGPTTFIMNLFTTSFGSYLQNLPSMSLRMTPFHEDNTTWIKDWTIFYWAWWIAWAPFVGTFIARVSRGRTIREFVLGVLLVPTIFGALWFTVFGGTAIHLEYFEGTNIIGAVKDHGTEAALFAVFENFPLGIVMSIIAILLISTFFITSADSATFVLGMQTTGGSLYPPNRVKFIWGIIQSSAAAVLLWQGGLEALQTASIIAAFPFSIIMILIIFSLIKSFREEAEEIELSKKNNNRTKG</sequence>
<name>A0ABU6KCG4_9BACI</name>
<proteinExistence type="inferred from homology"/>
<dbReference type="RefSeq" id="WP_327606383.1">
    <property type="nucleotide sequence ID" value="NZ_JARZFX010000001.1"/>
</dbReference>
<comment type="caution">
    <text evidence="9">The sequence shown here is derived from an EMBL/GenBank/DDBJ whole genome shotgun (WGS) entry which is preliminary data.</text>
</comment>
<protein>
    <submittedName>
        <fullName evidence="9">BCCT family transporter</fullName>
    </submittedName>
</protein>
<dbReference type="PANTHER" id="PTHR30047:SF7">
    <property type="entry name" value="HIGH-AFFINITY CHOLINE TRANSPORT PROTEIN"/>
    <property type="match status" value="1"/>
</dbReference>
<evidence type="ECO:0000256" key="3">
    <source>
        <dbReference type="ARBA" id="ARBA00022448"/>
    </source>
</evidence>
<dbReference type="NCBIfam" id="TIGR00842">
    <property type="entry name" value="bcct"/>
    <property type="match status" value="1"/>
</dbReference>
<feature type="transmembrane region" description="Helical" evidence="8">
    <location>
        <begin position="470"/>
        <end position="491"/>
    </location>
</feature>
<evidence type="ECO:0000313" key="9">
    <source>
        <dbReference type="EMBL" id="MEC5422836.1"/>
    </source>
</evidence>
<evidence type="ECO:0000256" key="2">
    <source>
        <dbReference type="ARBA" id="ARBA00005658"/>
    </source>
</evidence>
<dbReference type="Proteomes" id="UP001335737">
    <property type="component" value="Unassembled WGS sequence"/>
</dbReference>
<gene>
    <name evidence="9" type="ORF">QGM71_04900</name>
</gene>
<dbReference type="InterPro" id="IPR018093">
    <property type="entry name" value="BCCT_CS"/>
</dbReference>
<feature type="transmembrane region" description="Helical" evidence="8">
    <location>
        <begin position="226"/>
        <end position="248"/>
    </location>
</feature>
<dbReference type="EMBL" id="JARZFX010000001">
    <property type="protein sequence ID" value="MEC5422836.1"/>
    <property type="molecule type" value="Genomic_DNA"/>
</dbReference>
<evidence type="ECO:0000256" key="5">
    <source>
        <dbReference type="ARBA" id="ARBA00022692"/>
    </source>
</evidence>
<dbReference type="Pfam" id="PF02028">
    <property type="entry name" value="BCCT"/>
    <property type="match status" value="1"/>
</dbReference>
<feature type="transmembrane region" description="Helical" evidence="8">
    <location>
        <begin position="446"/>
        <end position="464"/>
    </location>
</feature>
<dbReference type="InterPro" id="IPR000060">
    <property type="entry name" value="BCCT_transptr"/>
</dbReference>
<feature type="transmembrane region" description="Helical" evidence="8">
    <location>
        <begin position="191"/>
        <end position="220"/>
    </location>
</feature>
<feature type="transmembrane region" description="Helical" evidence="8">
    <location>
        <begin position="347"/>
        <end position="370"/>
    </location>
</feature>
<dbReference type="PROSITE" id="PS01303">
    <property type="entry name" value="BCCT"/>
    <property type="match status" value="1"/>
</dbReference>
<keyword evidence="3" id="KW-0813">Transport</keyword>
<feature type="transmembrane region" description="Helical" evidence="8">
    <location>
        <begin position="7"/>
        <end position="29"/>
    </location>
</feature>
<keyword evidence="5 8" id="KW-0812">Transmembrane</keyword>
<evidence type="ECO:0000256" key="6">
    <source>
        <dbReference type="ARBA" id="ARBA00022989"/>
    </source>
</evidence>
<keyword evidence="10" id="KW-1185">Reference proteome</keyword>
<feature type="transmembrane region" description="Helical" evidence="8">
    <location>
        <begin position="138"/>
        <end position="159"/>
    </location>
</feature>
<feature type="transmembrane region" description="Helical" evidence="8">
    <location>
        <begin position="49"/>
        <end position="69"/>
    </location>
</feature>
<keyword evidence="7 8" id="KW-0472">Membrane</keyword>
<feature type="transmembrane region" description="Helical" evidence="8">
    <location>
        <begin position="89"/>
        <end position="110"/>
    </location>
</feature>
<evidence type="ECO:0000256" key="7">
    <source>
        <dbReference type="ARBA" id="ARBA00023136"/>
    </source>
</evidence>
<comment type="subcellular location">
    <subcellularLocation>
        <location evidence="1">Cell membrane</location>
        <topology evidence="1">Multi-pass membrane protein</topology>
    </subcellularLocation>
</comment>
<comment type="similarity">
    <text evidence="2">Belongs to the BCCT transporter (TC 2.A.15) family.</text>
</comment>
<dbReference type="PANTHER" id="PTHR30047">
    <property type="entry name" value="HIGH-AFFINITY CHOLINE TRANSPORT PROTEIN-RELATED"/>
    <property type="match status" value="1"/>
</dbReference>